<feature type="compositionally biased region" description="Acidic residues" evidence="1">
    <location>
        <begin position="145"/>
        <end position="177"/>
    </location>
</feature>
<evidence type="ECO:0000313" key="3">
    <source>
        <dbReference type="Proteomes" id="UP000652681"/>
    </source>
</evidence>
<organism evidence="2 3">
    <name type="scientific">Taishania pollutisoli</name>
    <dbReference type="NCBI Taxonomy" id="2766479"/>
    <lineage>
        <taxon>Bacteria</taxon>
        <taxon>Pseudomonadati</taxon>
        <taxon>Bacteroidota</taxon>
        <taxon>Flavobacteriia</taxon>
        <taxon>Flavobacteriales</taxon>
        <taxon>Crocinitomicaceae</taxon>
        <taxon>Taishania</taxon>
    </lineage>
</organism>
<evidence type="ECO:0000256" key="1">
    <source>
        <dbReference type="SAM" id="MobiDB-lite"/>
    </source>
</evidence>
<dbReference type="AlphaFoldDB" id="A0A8J6TU10"/>
<protein>
    <submittedName>
        <fullName evidence="2">DUF177 domain-containing protein</fullName>
    </submittedName>
</protein>
<dbReference type="Pfam" id="PF02620">
    <property type="entry name" value="YceD"/>
    <property type="match status" value="1"/>
</dbReference>
<keyword evidence="3" id="KW-1185">Reference proteome</keyword>
<evidence type="ECO:0000313" key="2">
    <source>
        <dbReference type="EMBL" id="MBC9813734.1"/>
    </source>
</evidence>
<dbReference type="EMBL" id="JACVEL010000014">
    <property type="protein sequence ID" value="MBC9813734.1"/>
    <property type="molecule type" value="Genomic_DNA"/>
</dbReference>
<proteinExistence type="predicted"/>
<dbReference type="RefSeq" id="WP_216714732.1">
    <property type="nucleotide sequence ID" value="NZ_JACVEL010000014.1"/>
</dbReference>
<gene>
    <name evidence="2" type="ORF">H9Y05_14765</name>
</gene>
<dbReference type="Proteomes" id="UP000652681">
    <property type="component" value="Unassembled WGS sequence"/>
</dbReference>
<sequence length="190" mass="21720">MIPFIGLKLGSHTFEFDISDAFFEEFEYSIIHSGDVHVDLVLEKKETMMIGTFSCEGVVSANCDRCNDPLNVPVKGSFQLVFKLSTEESDDETLIVLPPEAYELDVAPHMYELITVSLPVRMIHEEGACNEEMVEALNQYLLNPQDEEEWDDEGWDDEDFDDEDWEDESDDDDDPDGGIDPRWSVLKNLN</sequence>
<comment type="caution">
    <text evidence="2">The sequence shown here is derived from an EMBL/GenBank/DDBJ whole genome shotgun (WGS) entry which is preliminary data.</text>
</comment>
<name>A0A8J6TU10_9FLAO</name>
<accession>A0A8J6TU10</accession>
<reference evidence="2" key="1">
    <citation type="submission" date="2020-09" db="EMBL/GenBank/DDBJ databases">
        <title>Taishania pollutisoli gen. nov., sp. nov., Isolated from Tetrabromobisphenol A-Contaminated Soil.</title>
        <authorList>
            <person name="Chen Q."/>
        </authorList>
    </citation>
    <scope>NUCLEOTIDE SEQUENCE</scope>
    <source>
        <strain evidence="2">CZZ-1</strain>
    </source>
</reference>
<feature type="region of interest" description="Disordered" evidence="1">
    <location>
        <begin position="145"/>
        <end position="190"/>
    </location>
</feature>
<dbReference type="InterPro" id="IPR003772">
    <property type="entry name" value="YceD"/>
</dbReference>